<sequence>MFCAPVLGRVRRRGARAVSARRGTPLWRWRARHLPTRRRQLEYLVAGTGATPESPAVVSAADFELDGKTACVDVVIVGAGPAGLSLAAAFAEENRRAGATAHKRALSVVVVDPDLARRWVPNYGVWVDEIDSLGIGHCLAAQWPRTTSYFPERVVTSRAYARIDRTKLKQHLMELCLAPASGVRLVSGTARLAEATEVTGGASESQGAALYTVVVSPTTGASGDDGAAVHAQRYIRSRLVIDTAGHSGAMVRFQQPHEPAFQAAYGIEARVVSHPFPLDEMLLMDYRRPDMQESPADSSHPYERCPTFLYAMPLSESKIFLEETSLVARPPVPFEELKRRLHTRLRALGITVTEVEEEEFCLIPMGGALPDLAQSVVGFGGAAGLVHPSTGYMLSRTLNMARELARQIHNSASWTAPNVWKDMIWTPPRLAQRDFYAFGGEVLMQMSLGELREFFLAFFQLPDADWHDFLSFRQLSGASRLRFGIGVWLRTSWRVKARLVRCGMRQWSLLTRSIIFVE</sequence>
<reference evidence="7 8" key="1">
    <citation type="submission" date="2022-07" db="EMBL/GenBank/DDBJ databases">
        <title>Genome-wide signatures of adaptation to extreme environments.</title>
        <authorList>
            <person name="Cho C.H."/>
            <person name="Yoon H.S."/>
        </authorList>
    </citation>
    <scope>NUCLEOTIDE SEQUENCE [LARGE SCALE GENOMIC DNA]</scope>
    <source>
        <strain evidence="7 8">DBV 063 E5</strain>
    </source>
</reference>
<dbReference type="GO" id="GO:0016117">
    <property type="term" value="P:carotenoid biosynthetic process"/>
    <property type="evidence" value="ECO:0007669"/>
    <property type="project" value="UniProtKB-KW"/>
</dbReference>
<dbReference type="EC" id="5.5.1.19" evidence="3"/>
<dbReference type="AlphaFoldDB" id="A0AAV9IST1"/>
<dbReference type="InterPro" id="IPR036188">
    <property type="entry name" value="FAD/NAD-bd_sf"/>
</dbReference>
<dbReference type="GO" id="GO:0016705">
    <property type="term" value="F:oxidoreductase activity, acting on paired donors, with incorporation or reduction of molecular oxygen"/>
    <property type="evidence" value="ECO:0007669"/>
    <property type="project" value="InterPro"/>
</dbReference>
<dbReference type="GO" id="GO:0016860">
    <property type="term" value="F:intramolecular oxidoreductase activity"/>
    <property type="evidence" value="ECO:0007669"/>
    <property type="project" value="UniProtKB-ARBA"/>
</dbReference>
<evidence type="ECO:0000256" key="2">
    <source>
        <dbReference type="ARBA" id="ARBA00006599"/>
    </source>
</evidence>
<keyword evidence="4" id="KW-0125">Carotenoid biosynthesis</keyword>
<evidence type="ECO:0000256" key="4">
    <source>
        <dbReference type="ARBA" id="ARBA00022746"/>
    </source>
</evidence>
<dbReference type="Pfam" id="PF05834">
    <property type="entry name" value="Lycopene_cycl"/>
    <property type="match status" value="1"/>
</dbReference>
<dbReference type="Gene3D" id="3.50.50.60">
    <property type="entry name" value="FAD/NAD(P)-binding domain"/>
    <property type="match status" value="1"/>
</dbReference>
<comment type="similarity">
    <text evidence="2">Belongs to the lycopene cyclase family.</text>
</comment>
<comment type="pathway">
    <text evidence="6">Carotenoid biosynthesis; beta-zeacarotene biosynthesis.</text>
</comment>
<dbReference type="PANTHER" id="PTHR39757">
    <property type="match status" value="1"/>
</dbReference>
<protein>
    <recommendedName>
        <fullName evidence="3">lycopene beta-cyclase</fullName>
        <ecNumber evidence="3">5.5.1.19</ecNumber>
    </recommendedName>
</protein>
<dbReference type="NCBIfam" id="TIGR01790">
    <property type="entry name" value="carotene-cycl"/>
    <property type="match status" value="1"/>
</dbReference>
<evidence type="ECO:0000313" key="7">
    <source>
        <dbReference type="EMBL" id="KAK4535392.1"/>
    </source>
</evidence>
<keyword evidence="5" id="KW-0520">NAD</keyword>
<keyword evidence="8" id="KW-1185">Reference proteome</keyword>
<proteinExistence type="inferred from homology"/>
<evidence type="ECO:0000313" key="8">
    <source>
        <dbReference type="Proteomes" id="UP001301350"/>
    </source>
</evidence>
<dbReference type="Proteomes" id="UP001301350">
    <property type="component" value="Unassembled WGS sequence"/>
</dbReference>
<evidence type="ECO:0000256" key="5">
    <source>
        <dbReference type="ARBA" id="ARBA00023027"/>
    </source>
</evidence>
<dbReference type="PANTHER" id="PTHR39757:SF5">
    <property type="entry name" value="OS02G0190600 PROTEIN"/>
    <property type="match status" value="1"/>
</dbReference>
<dbReference type="SUPFAM" id="SSF51905">
    <property type="entry name" value="FAD/NAD(P)-binding domain"/>
    <property type="match status" value="1"/>
</dbReference>
<evidence type="ECO:0000256" key="3">
    <source>
        <dbReference type="ARBA" id="ARBA00012242"/>
    </source>
</evidence>
<comment type="caution">
    <text evidence="7">The sequence shown here is derived from an EMBL/GenBank/DDBJ whole genome shotgun (WGS) entry which is preliminary data.</text>
</comment>
<evidence type="ECO:0000256" key="1">
    <source>
        <dbReference type="ARBA" id="ARBA00005089"/>
    </source>
</evidence>
<gene>
    <name evidence="7" type="ORF">CDCA_CDCA04G1417</name>
</gene>
<dbReference type="EMBL" id="JANCYW010000004">
    <property type="protein sequence ID" value="KAK4535392.1"/>
    <property type="molecule type" value="Genomic_DNA"/>
</dbReference>
<comment type="pathway">
    <text evidence="1">Carotenoid biosynthesis; beta-carotene biosynthesis.</text>
</comment>
<dbReference type="InterPro" id="IPR010108">
    <property type="entry name" value="Lycopene_cyclase_b/e"/>
</dbReference>
<accession>A0AAV9IST1</accession>
<organism evidence="7 8">
    <name type="scientific">Cyanidium caldarium</name>
    <name type="common">Red alga</name>
    <dbReference type="NCBI Taxonomy" id="2771"/>
    <lineage>
        <taxon>Eukaryota</taxon>
        <taxon>Rhodophyta</taxon>
        <taxon>Bangiophyceae</taxon>
        <taxon>Cyanidiales</taxon>
        <taxon>Cyanidiaceae</taxon>
        <taxon>Cyanidium</taxon>
    </lineage>
</organism>
<evidence type="ECO:0000256" key="6">
    <source>
        <dbReference type="ARBA" id="ARBA00037906"/>
    </source>
</evidence>
<name>A0AAV9IST1_CYACA</name>